<evidence type="ECO:0000313" key="8">
    <source>
        <dbReference type="EMBL" id="PQJ10218.1"/>
    </source>
</evidence>
<dbReference type="InterPro" id="IPR011033">
    <property type="entry name" value="PRC_barrel-like_sf"/>
</dbReference>
<dbReference type="Gene3D" id="2.40.30.60">
    <property type="entry name" value="RimM"/>
    <property type="match status" value="1"/>
</dbReference>
<comment type="function">
    <text evidence="5">An accessory protein needed during the final step in the assembly of 30S ribosomal subunit, possibly for assembly of the head region. Essential for efficient processing of 16S rRNA. May be needed both before and after RbfA during the maturation of 16S rRNA. It has affinity for free ribosomal 30S subunits but not for 70S ribosomes.</text>
</comment>
<name>A0A2S7SU11_9BACT</name>
<dbReference type="PANTHER" id="PTHR33692">
    <property type="entry name" value="RIBOSOME MATURATION FACTOR RIMM"/>
    <property type="match status" value="1"/>
</dbReference>
<evidence type="ECO:0000256" key="5">
    <source>
        <dbReference type="HAMAP-Rule" id="MF_00014"/>
    </source>
</evidence>
<comment type="similarity">
    <text evidence="5">Belongs to the RimM family.</text>
</comment>
<dbReference type="GO" id="GO:0042274">
    <property type="term" value="P:ribosomal small subunit biogenesis"/>
    <property type="evidence" value="ECO:0007669"/>
    <property type="project" value="UniProtKB-UniRule"/>
</dbReference>
<proteinExistence type="inferred from homology"/>
<protein>
    <recommendedName>
        <fullName evidence="5">Ribosome maturation factor RimM</fullName>
    </recommendedName>
</protein>
<dbReference type="EMBL" id="PPSL01000004">
    <property type="protein sequence ID" value="PQJ10218.1"/>
    <property type="molecule type" value="Genomic_DNA"/>
</dbReference>
<evidence type="ECO:0000259" key="7">
    <source>
        <dbReference type="Pfam" id="PF24986"/>
    </source>
</evidence>
<dbReference type="SUPFAM" id="SSF50346">
    <property type="entry name" value="PRC-barrel domain"/>
    <property type="match status" value="1"/>
</dbReference>
<dbReference type="PANTHER" id="PTHR33692:SF1">
    <property type="entry name" value="RIBOSOME MATURATION FACTOR RIMM"/>
    <property type="match status" value="1"/>
</dbReference>
<dbReference type="InterPro" id="IPR002676">
    <property type="entry name" value="RimM_N"/>
</dbReference>
<comment type="caution">
    <text evidence="8">The sequence shown here is derived from an EMBL/GenBank/DDBJ whole genome shotgun (WGS) entry which is preliminary data.</text>
</comment>
<comment type="subunit">
    <text evidence="5">Binds ribosomal protein uS19.</text>
</comment>
<dbReference type="RefSeq" id="WP_105040227.1">
    <property type="nucleotide sequence ID" value="NZ_PPSL01000004.1"/>
</dbReference>
<keyword evidence="9" id="KW-1185">Reference proteome</keyword>
<keyword evidence="4 5" id="KW-0143">Chaperone</keyword>
<dbReference type="NCBIfam" id="TIGR02273">
    <property type="entry name" value="16S_RimM"/>
    <property type="match status" value="1"/>
</dbReference>
<dbReference type="Gene3D" id="2.30.30.240">
    <property type="entry name" value="PRC-barrel domain"/>
    <property type="match status" value="1"/>
</dbReference>
<dbReference type="HAMAP" id="MF_00014">
    <property type="entry name" value="Ribosome_mat_RimM"/>
    <property type="match status" value="1"/>
</dbReference>
<evidence type="ECO:0000256" key="4">
    <source>
        <dbReference type="ARBA" id="ARBA00023186"/>
    </source>
</evidence>
<dbReference type="Proteomes" id="UP000239872">
    <property type="component" value="Unassembled WGS sequence"/>
</dbReference>
<evidence type="ECO:0000256" key="2">
    <source>
        <dbReference type="ARBA" id="ARBA00022517"/>
    </source>
</evidence>
<sequence>MIRVGKIVATHGIQGAVIMTHVAGDGRWMKKGHALMVEMQKGSYIPYFVSEFRIVNDKEFNINLEELNMVENAKKLVGKAVFVDEALLVGYAKESPLLWIGFTVTDVHVGLLGVMEDVMQTPNQWLGKIMYNDKEVLIPLLHQFIKDIQVKQKRLIMELPAGLMDVYM</sequence>
<dbReference type="OrthoDB" id="9810331at2"/>
<comment type="domain">
    <text evidence="5">The PRC barrel domain binds ribosomal protein uS19.</text>
</comment>
<dbReference type="InterPro" id="IPR011961">
    <property type="entry name" value="RimM"/>
</dbReference>
<dbReference type="Pfam" id="PF24986">
    <property type="entry name" value="PRC_RimM"/>
    <property type="match status" value="1"/>
</dbReference>
<organism evidence="8 9">
    <name type="scientific">Flavipsychrobacter stenotrophus</name>
    <dbReference type="NCBI Taxonomy" id="2077091"/>
    <lineage>
        <taxon>Bacteria</taxon>
        <taxon>Pseudomonadati</taxon>
        <taxon>Bacteroidota</taxon>
        <taxon>Chitinophagia</taxon>
        <taxon>Chitinophagales</taxon>
        <taxon>Chitinophagaceae</taxon>
        <taxon>Flavipsychrobacter</taxon>
    </lineage>
</organism>
<gene>
    <name evidence="5" type="primary">rimM</name>
    <name evidence="8" type="ORF">CJD36_016140</name>
</gene>
<keyword evidence="3 5" id="KW-0698">rRNA processing</keyword>
<keyword evidence="1 5" id="KW-0963">Cytoplasm</keyword>
<dbReference type="SUPFAM" id="SSF50447">
    <property type="entry name" value="Translation proteins"/>
    <property type="match status" value="1"/>
</dbReference>
<evidence type="ECO:0000256" key="1">
    <source>
        <dbReference type="ARBA" id="ARBA00022490"/>
    </source>
</evidence>
<dbReference type="Pfam" id="PF01782">
    <property type="entry name" value="RimM"/>
    <property type="match status" value="1"/>
</dbReference>
<dbReference type="InterPro" id="IPR009000">
    <property type="entry name" value="Transl_B-barrel_sf"/>
</dbReference>
<dbReference type="GO" id="GO:0005737">
    <property type="term" value="C:cytoplasm"/>
    <property type="evidence" value="ECO:0007669"/>
    <property type="project" value="UniProtKB-SubCell"/>
</dbReference>
<reference evidence="8 9" key="1">
    <citation type="submission" date="2018-01" db="EMBL/GenBank/DDBJ databases">
        <title>A novel member of the phylum Bacteroidetes isolated from glacier ice.</title>
        <authorList>
            <person name="Liu Q."/>
            <person name="Xin Y.-H."/>
        </authorList>
    </citation>
    <scope>NUCLEOTIDE SEQUENCE [LARGE SCALE GENOMIC DNA]</scope>
    <source>
        <strain evidence="8 9">RB1R16</strain>
    </source>
</reference>
<dbReference type="AlphaFoldDB" id="A0A2S7SU11"/>
<dbReference type="GO" id="GO:0005840">
    <property type="term" value="C:ribosome"/>
    <property type="evidence" value="ECO:0007669"/>
    <property type="project" value="InterPro"/>
</dbReference>
<evidence type="ECO:0000256" key="3">
    <source>
        <dbReference type="ARBA" id="ARBA00022552"/>
    </source>
</evidence>
<dbReference type="InterPro" id="IPR056792">
    <property type="entry name" value="PRC_RimM"/>
</dbReference>
<accession>A0A2S7SU11</accession>
<dbReference type="GO" id="GO:0043022">
    <property type="term" value="F:ribosome binding"/>
    <property type="evidence" value="ECO:0007669"/>
    <property type="project" value="InterPro"/>
</dbReference>
<keyword evidence="2 5" id="KW-0690">Ribosome biogenesis</keyword>
<dbReference type="InterPro" id="IPR036976">
    <property type="entry name" value="RimM_N_sf"/>
</dbReference>
<comment type="subcellular location">
    <subcellularLocation>
        <location evidence="5">Cytoplasm</location>
    </subcellularLocation>
</comment>
<evidence type="ECO:0000313" key="9">
    <source>
        <dbReference type="Proteomes" id="UP000239872"/>
    </source>
</evidence>
<evidence type="ECO:0000259" key="6">
    <source>
        <dbReference type="Pfam" id="PF01782"/>
    </source>
</evidence>
<feature type="domain" description="Ribosome maturation factor RimM PRC barrel" evidence="7">
    <location>
        <begin position="100"/>
        <end position="163"/>
    </location>
</feature>
<feature type="domain" description="RimM N-terminal" evidence="6">
    <location>
        <begin position="4"/>
        <end position="86"/>
    </location>
</feature>
<dbReference type="GO" id="GO:0006364">
    <property type="term" value="P:rRNA processing"/>
    <property type="evidence" value="ECO:0007669"/>
    <property type="project" value="UniProtKB-UniRule"/>
</dbReference>